<feature type="compositionally biased region" description="Basic and acidic residues" evidence="1">
    <location>
        <begin position="1"/>
        <end position="13"/>
    </location>
</feature>
<dbReference type="EMBL" id="JROO01000009">
    <property type="protein sequence ID" value="KIH99739.1"/>
    <property type="molecule type" value="Genomic_DNA"/>
</dbReference>
<organism evidence="3 4">
    <name type="scientific">Streptomonospora alba</name>
    <dbReference type="NCBI Taxonomy" id="183763"/>
    <lineage>
        <taxon>Bacteria</taxon>
        <taxon>Bacillati</taxon>
        <taxon>Actinomycetota</taxon>
        <taxon>Actinomycetes</taxon>
        <taxon>Streptosporangiales</taxon>
        <taxon>Nocardiopsidaceae</taxon>
        <taxon>Streptomonospora</taxon>
    </lineage>
</organism>
<accession>A0A0C2FK59</accession>
<proteinExistence type="predicted"/>
<keyword evidence="2" id="KW-0812">Transmembrane</keyword>
<feature type="transmembrane region" description="Helical" evidence="2">
    <location>
        <begin position="55"/>
        <end position="73"/>
    </location>
</feature>
<feature type="region of interest" description="Disordered" evidence="1">
    <location>
        <begin position="1"/>
        <end position="22"/>
    </location>
</feature>
<protein>
    <submittedName>
        <fullName evidence="3">Uncharacterized protein</fullName>
    </submittedName>
</protein>
<evidence type="ECO:0000313" key="4">
    <source>
        <dbReference type="Proteomes" id="UP000031675"/>
    </source>
</evidence>
<keyword evidence="2" id="KW-1133">Transmembrane helix</keyword>
<evidence type="ECO:0000256" key="2">
    <source>
        <dbReference type="SAM" id="Phobius"/>
    </source>
</evidence>
<feature type="region of interest" description="Disordered" evidence="1">
    <location>
        <begin position="225"/>
        <end position="251"/>
    </location>
</feature>
<dbReference type="AlphaFoldDB" id="A0A0C2FK59"/>
<dbReference type="Proteomes" id="UP000031675">
    <property type="component" value="Unassembled WGS sequence"/>
</dbReference>
<name>A0A0C2FK59_9ACTN</name>
<evidence type="ECO:0000313" key="3">
    <source>
        <dbReference type="EMBL" id="KIH99739.1"/>
    </source>
</evidence>
<keyword evidence="2" id="KW-0472">Membrane</keyword>
<feature type="transmembrane region" description="Helical" evidence="2">
    <location>
        <begin position="31"/>
        <end position="49"/>
    </location>
</feature>
<sequence>MMERPRPAPHEEPLVPPSSHPPALSRPVRSLLAVLGCAGFALGATAVFTTENGTGATALIVFGGVLLVAAFFGDRIDSLEFGGANLRMRAAAAEKYRQAEESELRGDTDAGERLRGEARALMEAAGVIAEDYRSTRRMMPSGPDRTAAMERIVARARDLGRSGASDPEQVREWLRSSDEERRVTALGMMQADPRLHDFDALLPLVEEAGSAFEQYHALVLAEEMADGLGPERRRRPRPRAAPAARHSGPRR</sequence>
<feature type="compositionally biased region" description="Low complexity" evidence="1">
    <location>
        <begin position="240"/>
        <end position="251"/>
    </location>
</feature>
<gene>
    <name evidence="3" type="ORF">LP52_05865</name>
</gene>
<evidence type="ECO:0000256" key="1">
    <source>
        <dbReference type="SAM" id="MobiDB-lite"/>
    </source>
</evidence>
<keyword evidence="4" id="KW-1185">Reference proteome</keyword>
<reference evidence="4" key="1">
    <citation type="journal article" date="2015" name="Chem. Biol.">
        <title>Structure, bioactivity, and resistance mechanism of streptomonomicin, an unusual lasso Peptide from an understudied halophilic actinomycete.</title>
        <authorList>
            <person name="Metelev M."/>
            <person name="Tietz J.I."/>
            <person name="Melby J.O."/>
            <person name="Blair P.M."/>
            <person name="Zhu L."/>
            <person name="Livnat I."/>
            <person name="Severinov K."/>
            <person name="Mitchell D.A."/>
        </authorList>
    </citation>
    <scope>NUCLEOTIDE SEQUENCE [LARGE SCALE GENOMIC DNA]</scope>
    <source>
        <strain evidence="4">YIM 90003</strain>
    </source>
</reference>
<dbReference type="STRING" id="183763.LP52_05865"/>
<comment type="caution">
    <text evidence="3">The sequence shown here is derived from an EMBL/GenBank/DDBJ whole genome shotgun (WGS) entry which is preliminary data.</text>
</comment>